<protein>
    <recommendedName>
        <fullName evidence="10">Methylamine dehydrogenase (amicyanin)</fullName>
        <ecNumber evidence="10">1.4.9.1</ecNumber>
    </recommendedName>
</protein>
<keyword evidence="7 10" id="KW-0249">Electron transport</keyword>
<dbReference type="GO" id="GO:0052876">
    <property type="term" value="F:methylamine dehydrogenase (amicyanin) activity"/>
    <property type="evidence" value="ECO:0007669"/>
    <property type="project" value="UniProtKB-EC"/>
</dbReference>
<dbReference type="InterPro" id="IPR006311">
    <property type="entry name" value="TAT_signal"/>
</dbReference>
<evidence type="ECO:0000313" key="12">
    <source>
        <dbReference type="EMBL" id="MDR6510274.1"/>
    </source>
</evidence>
<evidence type="ECO:0000256" key="6">
    <source>
        <dbReference type="ARBA" id="ARBA00022764"/>
    </source>
</evidence>
<evidence type="ECO:0000256" key="7">
    <source>
        <dbReference type="ARBA" id="ARBA00022982"/>
    </source>
</evidence>
<accession>A0ABU1MJ90</accession>
<dbReference type="RefSeq" id="WP_309804619.1">
    <property type="nucleotide sequence ID" value="NZ_JAVDRD010000002.1"/>
</dbReference>
<dbReference type="Gene3D" id="2.60.30.10">
    <property type="entry name" value="Methylamine/Aralkylamine dehydrogenase light chain"/>
    <property type="match status" value="1"/>
</dbReference>
<keyword evidence="5" id="KW-0732">Signal</keyword>
<dbReference type="SUPFAM" id="SSF57561">
    <property type="entry name" value="Methylamine dehydrogenase, L chain"/>
    <property type="match status" value="1"/>
</dbReference>
<evidence type="ECO:0000256" key="1">
    <source>
        <dbReference type="ARBA" id="ARBA00004418"/>
    </source>
</evidence>
<keyword evidence="8 10" id="KW-0560">Oxidoreductase</keyword>
<dbReference type="InterPro" id="IPR016008">
    <property type="entry name" value="Amine_DH_Ltc"/>
</dbReference>
<reference evidence="12 13" key="1">
    <citation type="submission" date="2023-07" db="EMBL/GenBank/DDBJ databases">
        <title>Sorghum-associated microbial communities from plants grown in Nebraska, USA.</title>
        <authorList>
            <person name="Schachtman D."/>
        </authorList>
    </citation>
    <scope>NUCLEOTIDE SEQUENCE [LARGE SCALE GENOMIC DNA]</scope>
    <source>
        <strain evidence="12 13">DS1027</strain>
    </source>
</reference>
<dbReference type="EC" id="1.4.9.1" evidence="10"/>
<keyword evidence="3 10" id="KW-0813">Transport</keyword>
<evidence type="ECO:0000256" key="10">
    <source>
        <dbReference type="PIRNR" id="PIRNR000192"/>
    </source>
</evidence>
<sequence length="182" mass="19493">MIHFDADSLGEKVLRRFAGGTSRRGILARLGTALVAAPLFPVLPVSRANAAPAKPDRGPEAKTTFARGAQVTDNTKCDYWRYCAIDGALCTCCGGGVHTCPAGAEPSPVSWVGTCVNPEDGKSYLIAYRDCCGKSYCNKCNCDNADRETQIYVPQLNNDIIWCFGTQSMEYHCSTAVLIGAA</sequence>
<dbReference type="Pfam" id="PF02975">
    <property type="entry name" value="Me-amine-dh_L"/>
    <property type="match status" value="1"/>
</dbReference>
<keyword evidence="4" id="KW-0824">TTQ</keyword>
<gene>
    <name evidence="12" type="ORF">J2792_001134</name>
</gene>
<evidence type="ECO:0000313" key="13">
    <source>
        <dbReference type="Proteomes" id="UP001184150"/>
    </source>
</evidence>
<dbReference type="PIRSF" id="PIRSF000192">
    <property type="entry name" value="Amine_dh_beta"/>
    <property type="match status" value="1"/>
</dbReference>
<comment type="function">
    <text evidence="10">Methylamine dehydrogenase carries out the oxidation of methylamine. Electrons are passed from methylamine dehydrogenase to amicyanin.</text>
</comment>
<evidence type="ECO:0000256" key="3">
    <source>
        <dbReference type="ARBA" id="ARBA00022448"/>
    </source>
</evidence>
<dbReference type="PROSITE" id="PS51318">
    <property type="entry name" value="TAT"/>
    <property type="match status" value="1"/>
</dbReference>
<evidence type="ECO:0000256" key="5">
    <source>
        <dbReference type="ARBA" id="ARBA00022729"/>
    </source>
</evidence>
<comment type="subunit">
    <text evidence="10">Heterotetramer of two light and two heavy chains.</text>
</comment>
<evidence type="ECO:0000256" key="4">
    <source>
        <dbReference type="ARBA" id="ARBA00022709"/>
    </source>
</evidence>
<keyword evidence="13" id="KW-1185">Reference proteome</keyword>
<evidence type="ECO:0000259" key="11">
    <source>
        <dbReference type="Pfam" id="PF02975"/>
    </source>
</evidence>
<comment type="pathway">
    <text evidence="10">One-carbon metabolism; methylamine degradation; formaldehyde from methylamine: step 1/1.</text>
</comment>
<dbReference type="InterPro" id="IPR013504">
    <property type="entry name" value="MADH/AADH_Ltc_C_dom"/>
</dbReference>
<keyword evidence="9" id="KW-1015">Disulfide bond</keyword>
<name>A0ABU1MJ90_9SPHN</name>
<dbReference type="InterPro" id="IPR036560">
    <property type="entry name" value="MADH/AADH_L_sf"/>
</dbReference>
<proteinExistence type="inferred from homology"/>
<organism evidence="12 13">
    <name type="scientific">Novosphingobium capsulatum</name>
    <dbReference type="NCBI Taxonomy" id="13688"/>
    <lineage>
        <taxon>Bacteria</taxon>
        <taxon>Pseudomonadati</taxon>
        <taxon>Pseudomonadota</taxon>
        <taxon>Alphaproteobacteria</taxon>
        <taxon>Sphingomonadales</taxon>
        <taxon>Sphingomonadaceae</taxon>
        <taxon>Novosphingobium</taxon>
    </lineage>
</organism>
<comment type="catalytic activity">
    <reaction evidence="10">
        <text>2 oxidized [amicyanin] + methylamine + H2O = 2 reduced [amicyanin] + formaldehyde + NH4(+) + 2 H(+)</text>
        <dbReference type="Rhea" id="RHEA:30207"/>
        <dbReference type="Rhea" id="RHEA-COMP:11100"/>
        <dbReference type="Rhea" id="RHEA-COMP:11101"/>
        <dbReference type="ChEBI" id="CHEBI:15377"/>
        <dbReference type="ChEBI" id="CHEBI:15378"/>
        <dbReference type="ChEBI" id="CHEBI:16842"/>
        <dbReference type="ChEBI" id="CHEBI:28938"/>
        <dbReference type="ChEBI" id="CHEBI:29036"/>
        <dbReference type="ChEBI" id="CHEBI:49552"/>
        <dbReference type="ChEBI" id="CHEBI:59338"/>
        <dbReference type="EC" id="1.4.9.1"/>
    </reaction>
</comment>
<dbReference type="Proteomes" id="UP001184150">
    <property type="component" value="Unassembled WGS sequence"/>
</dbReference>
<keyword evidence="6 10" id="KW-0574">Periplasm</keyword>
<evidence type="ECO:0000256" key="9">
    <source>
        <dbReference type="ARBA" id="ARBA00023157"/>
    </source>
</evidence>
<evidence type="ECO:0000256" key="8">
    <source>
        <dbReference type="ARBA" id="ARBA00023002"/>
    </source>
</evidence>
<comment type="similarity">
    <text evidence="2 10">Belongs to the aromatic amine dehydrogenase light chain family.</text>
</comment>
<comment type="caution">
    <text evidence="12">The sequence shown here is derived from an EMBL/GenBank/DDBJ whole genome shotgun (WGS) entry which is preliminary data.</text>
</comment>
<comment type="subcellular location">
    <subcellularLocation>
        <location evidence="1 10">Periplasm</location>
    </subcellularLocation>
</comment>
<evidence type="ECO:0000256" key="2">
    <source>
        <dbReference type="ARBA" id="ARBA00010711"/>
    </source>
</evidence>
<feature type="domain" description="Methylamine/Aralkylamine dehydrogenase light chain C-terminal" evidence="11">
    <location>
        <begin position="71"/>
        <end position="180"/>
    </location>
</feature>
<dbReference type="EMBL" id="JAVDRD010000002">
    <property type="protein sequence ID" value="MDR6510274.1"/>
    <property type="molecule type" value="Genomic_DNA"/>
</dbReference>